<keyword evidence="10" id="KW-0067">ATP-binding</keyword>
<dbReference type="InterPro" id="IPR003661">
    <property type="entry name" value="HisK_dim/P_dom"/>
</dbReference>
<dbReference type="PRINTS" id="PR00344">
    <property type="entry name" value="BCTRLSENSOR"/>
</dbReference>
<keyword evidence="8" id="KW-0547">Nucleotide-binding</keyword>
<dbReference type="InterPro" id="IPR004358">
    <property type="entry name" value="Sig_transdc_His_kin-like_C"/>
</dbReference>
<evidence type="ECO:0000259" key="15">
    <source>
        <dbReference type="PROSITE" id="PS50109"/>
    </source>
</evidence>
<dbReference type="InterPro" id="IPR005467">
    <property type="entry name" value="His_kinase_dom"/>
</dbReference>
<reference evidence="16 17" key="1">
    <citation type="submission" date="2021-01" db="EMBL/GenBank/DDBJ databases">
        <title>Genomic Encyclopedia of Type Strains, Phase IV (KMG-IV): sequencing the most valuable type-strain genomes for metagenomic binning, comparative biology and taxonomic classification.</title>
        <authorList>
            <person name="Goeker M."/>
        </authorList>
    </citation>
    <scope>NUCLEOTIDE SEQUENCE [LARGE SCALE GENOMIC DNA]</scope>
    <source>
        <strain evidence="16 17">DSM 25540</strain>
    </source>
</reference>
<keyword evidence="6 16" id="KW-0808">Transferase</keyword>
<keyword evidence="11 14" id="KW-1133">Transmembrane helix</keyword>
<evidence type="ECO:0000256" key="6">
    <source>
        <dbReference type="ARBA" id="ARBA00022679"/>
    </source>
</evidence>
<dbReference type="CDD" id="cd00082">
    <property type="entry name" value="HisKA"/>
    <property type="match status" value="1"/>
</dbReference>
<keyword evidence="9 16" id="KW-0418">Kinase</keyword>
<dbReference type="Gene3D" id="3.30.565.10">
    <property type="entry name" value="Histidine kinase-like ATPase, C-terminal domain"/>
    <property type="match status" value="1"/>
</dbReference>
<protein>
    <recommendedName>
        <fullName evidence="3">histidine kinase</fullName>
        <ecNumber evidence="3">2.7.13.3</ecNumber>
    </recommendedName>
</protein>
<comment type="subcellular location">
    <subcellularLocation>
        <location evidence="2">Cell membrane</location>
        <topology evidence="2">Multi-pass membrane protein</topology>
    </subcellularLocation>
</comment>
<evidence type="ECO:0000313" key="17">
    <source>
        <dbReference type="Proteomes" id="UP000741863"/>
    </source>
</evidence>
<feature type="domain" description="Histidine kinase" evidence="15">
    <location>
        <begin position="132"/>
        <end position="349"/>
    </location>
</feature>
<sequence length="350" mass="40650">MLKDFLHDRLPFIVLIYLSTLITILVAVLLISFSGGEQSIQTYVYMLLLATLFLCAALFIDYARHRSFLKQLYTINPHSTSLDEIRKLTHRQAPTQTTKRMLDVIRTVDVHTHDQIIQYETDRKQHETFINQWVHHMKTPMSVISLLSQEGKHQTSDDDVQTFFNDIQDENDRFRHGLELMLQLARLDHFSLDFHAEPVELAQLLREVINEEKRQFIRRNLYPQIVEDTNQTMVYSDSKWLRTVIKQLMINAINYSHHGQGNRITCTIRQERESVSLFIQDSGIGIPTHDLPRVFEPFFTGDNGRKKTESTGMGLYLARTIANQLGHSLTIDSELERGTTVCLTFTSKTL</sequence>
<evidence type="ECO:0000256" key="8">
    <source>
        <dbReference type="ARBA" id="ARBA00022741"/>
    </source>
</evidence>
<proteinExistence type="predicted"/>
<dbReference type="InterPro" id="IPR050351">
    <property type="entry name" value="BphY/WalK/GraS-like"/>
</dbReference>
<dbReference type="InterPro" id="IPR003594">
    <property type="entry name" value="HATPase_dom"/>
</dbReference>
<dbReference type="SUPFAM" id="SSF47384">
    <property type="entry name" value="Homodimeric domain of signal transducing histidine kinase"/>
    <property type="match status" value="1"/>
</dbReference>
<dbReference type="SMART" id="SM00387">
    <property type="entry name" value="HATPase_c"/>
    <property type="match status" value="1"/>
</dbReference>
<feature type="transmembrane region" description="Helical" evidence="14">
    <location>
        <begin position="43"/>
        <end position="63"/>
    </location>
</feature>
<gene>
    <name evidence="16" type="ORF">JOD17_003448</name>
</gene>
<dbReference type="PROSITE" id="PS50109">
    <property type="entry name" value="HIS_KIN"/>
    <property type="match status" value="1"/>
</dbReference>
<dbReference type="InterPro" id="IPR036890">
    <property type="entry name" value="HATPase_C_sf"/>
</dbReference>
<dbReference type="Proteomes" id="UP000741863">
    <property type="component" value="Unassembled WGS sequence"/>
</dbReference>
<keyword evidence="17" id="KW-1185">Reference proteome</keyword>
<dbReference type="SMART" id="SM00388">
    <property type="entry name" value="HisKA"/>
    <property type="match status" value="1"/>
</dbReference>
<comment type="caution">
    <text evidence="16">The sequence shown here is derived from an EMBL/GenBank/DDBJ whole genome shotgun (WGS) entry which is preliminary data.</text>
</comment>
<dbReference type="Pfam" id="PF00512">
    <property type="entry name" value="HisKA"/>
    <property type="match status" value="1"/>
</dbReference>
<dbReference type="RefSeq" id="WP_204699102.1">
    <property type="nucleotide sequence ID" value="NZ_JAFBEC010000011.1"/>
</dbReference>
<evidence type="ECO:0000256" key="10">
    <source>
        <dbReference type="ARBA" id="ARBA00022840"/>
    </source>
</evidence>
<dbReference type="SUPFAM" id="SSF55874">
    <property type="entry name" value="ATPase domain of HSP90 chaperone/DNA topoisomerase II/histidine kinase"/>
    <property type="match status" value="1"/>
</dbReference>
<dbReference type="PANTHER" id="PTHR45453:SF2">
    <property type="entry name" value="HISTIDINE KINASE"/>
    <property type="match status" value="1"/>
</dbReference>
<evidence type="ECO:0000256" key="7">
    <source>
        <dbReference type="ARBA" id="ARBA00022692"/>
    </source>
</evidence>
<evidence type="ECO:0000313" key="16">
    <source>
        <dbReference type="EMBL" id="MBM7634346.1"/>
    </source>
</evidence>
<organism evidence="16 17">
    <name type="scientific">Geomicrobium sediminis</name>
    <dbReference type="NCBI Taxonomy" id="1347788"/>
    <lineage>
        <taxon>Bacteria</taxon>
        <taxon>Bacillati</taxon>
        <taxon>Bacillota</taxon>
        <taxon>Bacilli</taxon>
        <taxon>Bacillales</taxon>
        <taxon>Geomicrobium</taxon>
    </lineage>
</organism>
<feature type="transmembrane region" description="Helical" evidence="14">
    <location>
        <begin position="12"/>
        <end position="31"/>
    </location>
</feature>
<evidence type="ECO:0000256" key="13">
    <source>
        <dbReference type="ARBA" id="ARBA00023136"/>
    </source>
</evidence>
<keyword evidence="12" id="KW-0902">Two-component regulatory system</keyword>
<accession>A0ABS2PG67</accession>
<keyword evidence="5" id="KW-0597">Phosphoprotein</keyword>
<name>A0ABS2PG67_9BACL</name>
<dbReference type="EMBL" id="JAFBEC010000011">
    <property type="protein sequence ID" value="MBM7634346.1"/>
    <property type="molecule type" value="Genomic_DNA"/>
</dbReference>
<dbReference type="InterPro" id="IPR036097">
    <property type="entry name" value="HisK_dim/P_sf"/>
</dbReference>
<dbReference type="GO" id="GO:0004673">
    <property type="term" value="F:protein histidine kinase activity"/>
    <property type="evidence" value="ECO:0007669"/>
    <property type="project" value="UniProtKB-EC"/>
</dbReference>
<evidence type="ECO:0000256" key="11">
    <source>
        <dbReference type="ARBA" id="ARBA00022989"/>
    </source>
</evidence>
<keyword evidence="13 14" id="KW-0472">Membrane</keyword>
<dbReference type="PANTHER" id="PTHR45453">
    <property type="entry name" value="PHOSPHATE REGULON SENSOR PROTEIN PHOR"/>
    <property type="match status" value="1"/>
</dbReference>
<evidence type="ECO:0000256" key="14">
    <source>
        <dbReference type="SAM" id="Phobius"/>
    </source>
</evidence>
<dbReference type="Pfam" id="PF02518">
    <property type="entry name" value="HATPase_c"/>
    <property type="match status" value="1"/>
</dbReference>
<dbReference type="EC" id="2.7.13.3" evidence="3"/>
<keyword evidence="4" id="KW-1003">Cell membrane</keyword>
<comment type="catalytic activity">
    <reaction evidence="1">
        <text>ATP + protein L-histidine = ADP + protein N-phospho-L-histidine.</text>
        <dbReference type="EC" id="2.7.13.3"/>
    </reaction>
</comment>
<evidence type="ECO:0000256" key="2">
    <source>
        <dbReference type="ARBA" id="ARBA00004651"/>
    </source>
</evidence>
<evidence type="ECO:0000256" key="4">
    <source>
        <dbReference type="ARBA" id="ARBA00022475"/>
    </source>
</evidence>
<evidence type="ECO:0000256" key="1">
    <source>
        <dbReference type="ARBA" id="ARBA00000085"/>
    </source>
</evidence>
<evidence type="ECO:0000256" key="12">
    <source>
        <dbReference type="ARBA" id="ARBA00023012"/>
    </source>
</evidence>
<dbReference type="Gene3D" id="1.10.287.130">
    <property type="match status" value="1"/>
</dbReference>
<keyword evidence="7 14" id="KW-0812">Transmembrane</keyword>
<evidence type="ECO:0000256" key="9">
    <source>
        <dbReference type="ARBA" id="ARBA00022777"/>
    </source>
</evidence>
<evidence type="ECO:0000256" key="5">
    <source>
        <dbReference type="ARBA" id="ARBA00022553"/>
    </source>
</evidence>
<evidence type="ECO:0000256" key="3">
    <source>
        <dbReference type="ARBA" id="ARBA00012438"/>
    </source>
</evidence>